<feature type="signal peptide" evidence="2">
    <location>
        <begin position="1"/>
        <end position="22"/>
    </location>
</feature>
<accession>A0A0K6GG60</accession>
<dbReference type="InterPro" id="IPR011051">
    <property type="entry name" value="RmlC_Cupin_sf"/>
</dbReference>
<proteinExistence type="predicted"/>
<dbReference type="Gene3D" id="2.60.120.10">
    <property type="entry name" value="Jelly Rolls"/>
    <property type="match status" value="3"/>
</dbReference>
<organism evidence="4 5">
    <name type="scientific">Rhizoctonia solani</name>
    <dbReference type="NCBI Taxonomy" id="456999"/>
    <lineage>
        <taxon>Eukaryota</taxon>
        <taxon>Fungi</taxon>
        <taxon>Dikarya</taxon>
        <taxon>Basidiomycota</taxon>
        <taxon>Agaricomycotina</taxon>
        <taxon>Agaricomycetes</taxon>
        <taxon>Cantharellales</taxon>
        <taxon>Ceratobasidiaceae</taxon>
        <taxon>Rhizoctonia</taxon>
    </lineage>
</organism>
<keyword evidence="5" id="KW-1185">Reference proteome</keyword>
<reference evidence="4 5" key="1">
    <citation type="submission" date="2015-07" db="EMBL/GenBank/DDBJ databases">
        <authorList>
            <person name="Noorani M."/>
        </authorList>
    </citation>
    <scope>NUCLEOTIDE SEQUENCE [LARGE SCALE GENOMIC DNA]</scope>
    <source>
        <strain evidence="4">BBA 69670</strain>
    </source>
</reference>
<gene>
    <name evidence="4" type="ORF">RSOLAG22IIIB_06684</name>
</gene>
<dbReference type="SUPFAM" id="SSF51182">
    <property type="entry name" value="RmlC-like cupins"/>
    <property type="match status" value="1"/>
</dbReference>
<evidence type="ECO:0000256" key="1">
    <source>
        <dbReference type="SAM" id="MobiDB-lite"/>
    </source>
</evidence>
<feature type="compositionally biased region" description="Low complexity" evidence="1">
    <location>
        <begin position="18"/>
        <end position="48"/>
    </location>
</feature>
<dbReference type="EMBL" id="CYGV01001833">
    <property type="protein sequence ID" value="CUA77369.1"/>
    <property type="molecule type" value="Genomic_DNA"/>
</dbReference>
<dbReference type="InterPro" id="IPR014710">
    <property type="entry name" value="RmlC-like_jellyroll"/>
</dbReference>
<evidence type="ECO:0000313" key="4">
    <source>
        <dbReference type="EMBL" id="CUA77369.1"/>
    </source>
</evidence>
<feature type="chain" id="PRO_5005503362" evidence="2">
    <location>
        <begin position="23"/>
        <end position="347"/>
    </location>
</feature>
<evidence type="ECO:0000313" key="5">
    <source>
        <dbReference type="Proteomes" id="UP000044841"/>
    </source>
</evidence>
<dbReference type="SMART" id="SM00835">
    <property type="entry name" value="Cupin_1"/>
    <property type="match status" value="1"/>
</dbReference>
<name>A0A0K6GG60_9AGAM</name>
<dbReference type="InterPro" id="IPR006045">
    <property type="entry name" value="Cupin_1"/>
</dbReference>
<sequence>MLFTPLLALATYASVGPAGLSASTSTSTPPSITPSSTSTSGASPPSSTVAYASDDPNGSLLNLYRNGAPEPERGTAGVSILGPQNIPLEQESPDCMAPPPTDSGSIARYVTYNDGRVEHVSDRWRYSRNALASDGRMGLRHGCKPFPIFGSTHSVVIIWPTCTQETCGTSQGESRTPSKASTIAPKDVLDDGTFSEDSTFLLTDWMAHRVDEANPVSPAATIPLPYTFAASKASATNTTGGTVKVIDSPRRTFNISQTIAVAEITVVPGGIREFHWHPTQPEWIFFLGNAGATVFASANARTFDYQAGDIGYVPPTFGHYVEIIGNTTLKYLEIFNSNIYEDISLNQ</sequence>
<dbReference type="Pfam" id="PF00190">
    <property type="entry name" value="Cupin_1"/>
    <property type="match status" value="1"/>
</dbReference>
<feature type="region of interest" description="Disordered" evidence="1">
    <location>
        <begin position="18"/>
        <end position="103"/>
    </location>
</feature>
<keyword evidence="2" id="KW-0732">Signal</keyword>
<evidence type="ECO:0000259" key="3">
    <source>
        <dbReference type="SMART" id="SM00835"/>
    </source>
</evidence>
<feature type="domain" description="Cupin type-1" evidence="3">
    <location>
        <begin position="228"/>
        <end position="347"/>
    </location>
</feature>
<dbReference type="Proteomes" id="UP000044841">
    <property type="component" value="Unassembled WGS sequence"/>
</dbReference>
<evidence type="ECO:0000256" key="2">
    <source>
        <dbReference type="SAM" id="SignalP"/>
    </source>
</evidence>
<protein>
    <submittedName>
        <fullName evidence="4">Oxalate decarboxylase OxdC [Bacillus subtilis subsp, subtilis str. 168]</fullName>
    </submittedName>
</protein>
<dbReference type="AlphaFoldDB" id="A0A0K6GG60"/>